<dbReference type="OrthoDB" id="8146758at2"/>
<organism evidence="1 2">
    <name type="scientific">Gluconacetobacter entanii</name>
    <dbReference type="NCBI Taxonomy" id="108528"/>
    <lineage>
        <taxon>Bacteria</taxon>
        <taxon>Pseudomonadati</taxon>
        <taxon>Pseudomonadota</taxon>
        <taxon>Alphaproteobacteria</taxon>
        <taxon>Acetobacterales</taxon>
        <taxon>Acetobacteraceae</taxon>
        <taxon>Gluconacetobacter</taxon>
    </lineage>
</organism>
<proteinExistence type="predicted"/>
<gene>
    <name evidence="1" type="ORF">CFR72_06555</name>
</gene>
<dbReference type="PANTHER" id="PTHR35861:SF2">
    <property type="entry name" value="FELS-2 PROPHAGE PROTEIN"/>
    <property type="match status" value="1"/>
</dbReference>
<dbReference type="EMBL" id="NKUF01000010">
    <property type="protein sequence ID" value="PYD63562.1"/>
    <property type="molecule type" value="Genomic_DNA"/>
</dbReference>
<evidence type="ECO:0000313" key="2">
    <source>
        <dbReference type="Proteomes" id="UP000248301"/>
    </source>
</evidence>
<dbReference type="AlphaFoldDB" id="A0A318PYJ8"/>
<reference evidence="1 2" key="1">
    <citation type="submission" date="2017-07" db="EMBL/GenBank/DDBJ databases">
        <title>A draft genome sequence of Gluconacetobacter entanii LTH 4560.</title>
        <authorList>
            <person name="Skraban J."/>
            <person name="Cleenwerck I."/>
            <person name="Vandamme P."/>
            <person name="Trcek J."/>
        </authorList>
    </citation>
    <scope>NUCLEOTIDE SEQUENCE [LARGE SCALE GENOMIC DNA]</scope>
    <source>
        <strain evidence="1 2">LTH 4560</strain>
    </source>
</reference>
<name>A0A318PYJ8_9PROT</name>
<dbReference type="InterPro" id="IPR052042">
    <property type="entry name" value="Tail_sheath_structural"/>
</dbReference>
<accession>A0A318PYJ8</accession>
<dbReference type="Proteomes" id="UP000248301">
    <property type="component" value="Unassembled WGS sequence"/>
</dbReference>
<sequence length="497" mass="50557">MPQIYQAGDLSTNSLIVPNLYVQIQKPTTLALNGVSSGRVGLVGTAAWWPVNTPVIVGSMGDQLAAFGPKQALATDIGTAVNIAILNGASDFRCVRVSDGTDAAATGTLAGATLTAKYTGSAGNAITATLTQNSIVTTLYTLTTSHATLGSRSYTGATWTAIAAAIAADTSALVVATVPTTVPDLAAGSATLSGGADGGTPTTAQFIGTDGATRTGMYALRGQGCALGVLHGLSDNTAWTTQATFGLGEGLYMIACGPSGDTISNAVSMKDAAGLDSYGVKLMFGDWLWWDDDTNGDMLVPPQAFVAGLFGGLSPEQSSLNKQLSGVIGSQKAGLVSSGTTQTYSDAELGALFEAGIDVICNPAPGGSYWAVRGGINTSSNDAIDDDSYTRLTNYIAETINSGMGSFAGDVINDTLFGDIRAVLLGTLSNIVSSGILGGTADYAVVCDTSNNPQSRTELGYVRADVQVRYQGINRFFVVNLQGGSSVVVSTTTTAAS</sequence>
<comment type="caution">
    <text evidence="1">The sequence shown here is derived from an EMBL/GenBank/DDBJ whole genome shotgun (WGS) entry which is preliminary data.</text>
</comment>
<protein>
    <submittedName>
        <fullName evidence="1">Phage tail protein</fullName>
    </submittedName>
</protein>
<dbReference type="RefSeq" id="WP_110913204.1">
    <property type="nucleotide sequence ID" value="NZ_NKUF01000010.1"/>
</dbReference>
<dbReference type="PANTHER" id="PTHR35861">
    <property type="match status" value="1"/>
</dbReference>
<evidence type="ECO:0000313" key="1">
    <source>
        <dbReference type="EMBL" id="PYD63562.1"/>
    </source>
</evidence>